<dbReference type="Pfam" id="PF03747">
    <property type="entry name" value="ADP_ribosyl_GH"/>
    <property type="match status" value="1"/>
</dbReference>
<dbReference type="GO" id="GO:0046872">
    <property type="term" value="F:metal ion binding"/>
    <property type="evidence" value="ECO:0007669"/>
    <property type="project" value="UniProtKB-KW"/>
</dbReference>
<comment type="cofactor">
    <cofactor evidence="1">
        <name>Mg(2+)</name>
        <dbReference type="ChEBI" id="CHEBI:18420"/>
    </cofactor>
    <text evidence="1">Binds 2 magnesium ions per subunit.</text>
</comment>
<reference evidence="2 3" key="1">
    <citation type="submission" date="2017-02" db="EMBL/GenBank/DDBJ databases">
        <title>Arcobacter caeni sp. nov, a new Arcobacter species isolated from reclaimed water.</title>
        <authorList>
            <person name="Figueras M.J."/>
            <person name="Perez-Cataluna A."/>
            <person name="Salas-Masso N."/>
        </authorList>
    </citation>
    <scope>NUCLEOTIDE SEQUENCE [LARGE SCALE GENOMIC DNA]</scope>
    <source>
        <strain evidence="2 3">RW17-10</strain>
    </source>
</reference>
<dbReference type="SUPFAM" id="SSF101478">
    <property type="entry name" value="ADP-ribosylglycohydrolase"/>
    <property type="match status" value="1"/>
</dbReference>
<dbReference type="InterPro" id="IPR005502">
    <property type="entry name" value="Ribosyl_crysJ1"/>
</dbReference>
<gene>
    <name evidence="2" type="ORF">B0174_04990</name>
</gene>
<dbReference type="Gene3D" id="1.10.4080.10">
    <property type="entry name" value="ADP-ribosylation/Crystallin J1"/>
    <property type="match status" value="1"/>
</dbReference>
<dbReference type="OrthoDB" id="5297797at2"/>
<dbReference type="RefSeq" id="WP_108558560.1">
    <property type="nucleotide sequence ID" value="NZ_MUXE01000005.1"/>
</dbReference>
<evidence type="ECO:0000313" key="3">
    <source>
        <dbReference type="Proteomes" id="UP000251135"/>
    </source>
</evidence>
<dbReference type="EMBL" id="MUXE01000005">
    <property type="protein sequence ID" value="PUE65157.1"/>
    <property type="molecule type" value="Genomic_DNA"/>
</dbReference>
<evidence type="ECO:0008006" key="4">
    <source>
        <dbReference type="Google" id="ProtNLM"/>
    </source>
</evidence>
<keyword evidence="1" id="KW-0460">Magnesium</keyword>
<organism evidence="2 3">
    <name type="scientific">Arcobacter caeni</name>
    <dbReference type="NCBI Taxonomy" id="1912877"/>
    <lineage>
        <taxon>Bacteria</taxon>
        <taxon>Pseudomonadati</taxon>
        <taxon>Campylobacterota</taxon>
        <taxon>Epsilonproteobacteria</taxon>
        <taxon>Campylobacterales</taxon>
        <taxon>Arcobacteraceae</taxon>
        <taxon>Arcobacter</taxon>
    </lineage>
</organism>
<feature type="binding site" evidence="1">
    <location>
        <position position="252"/>
    </location>
    <ligand>
        <name>Mg(2+)</name>
        <dbReference type="ChEBI" id="CHEBI:18420"/>
        <label>1</label>
    </ligand>
</feature>
<protein>
    <recommendedName>
        <fullName evidence="4">ADP-ribosylglycohydrolase</fullName>
    </recommendedName>
</protein>
<dbReference type="Proteomes" id="UP000251135">
    <property type="component" value="Unassembled WGS sequence"/>
</dbReference>
<proteinExistence type="predicted"/>
<evidence type="ECO:0000256" key="1">
    <source>
        <dbReference type="PIRSR" id="PIRSR605502-1"/>
    </source>
</evidence>
<accession>A0A363D237</accession>
<sequence length="284" mass="32266">MFEEKIKDLVISSLVVDSYCLGTHWVYDEEQLINNSINWNGLNAPIALWHKGKLAGDFTHYGDQTLWLYEFLKDKNSFDAKAYEDFWFEKMQTYSGYVDASSRNTIENIQNKTKPCGSSSTDLSIVGRIAALLKVSKTKEEFYKNVENFVSITHNSEKAKQCADFFAKLLILVLEKNDIKKSIIKLKDTCDKYFQNMIENALNSKEEDSFKAIRDFGPACGIDDGFSGVIYLLTKYNNLKQMIIANSKAGGDTSARAMIATLIFMANNEIGQLPKEWMNINAKI</sequence>
<keyword evidence="3" id="KW-1185">Reference proteome</keyword>
<name>A0A363D237_9BACT</name>
<keyword evidence="1" id="KW-0479">Metal-binding</keyword>
<comment type="caution">
    <text evidence="2">The sequence shown here is derived from an EMBL/GenBank/DDBJ whole genome shotgun (WGS) entry which is preliminary data.</text>
</comment>
<dbReference type="AlphaFoldDB" id="A0A363D237"/>
<dbReference type="InterPro" id="IPR036705">
    <property type="entry name" value="Ribosyl_crysJ1_sf"/>
</dbReference>
<evidence type="ECO:0000313" key="2">
    <source>
        <dbReference type="EMBL" id="PUE65157.1"/>
    </source>
</evidence>